<gene>
    <name evidence="1" type="ORF">MNB_SV-6-610</name>
</gene>
<accession>A0A1W1CC86</accession>
<dbReference type="EMBL" id="FPHC01000067">
    <property type="protein sequence ID" value="SFV63384.1"/>
    <property type="molecule type" value="Genomic_DNA"/>
</dbReference>
<sequence length="216" mass="24290">MIKRVLSIAVILSLHLGADDMRLSKKGQKIVESLCDKGTLPKRADDIEQMMIDIKSSSSCPPLSKSKLKAVAHYLLNGVAKSSVEKIVVPKDAKCPVCGMFVHKYPKWTTLMVIDGKKLYFDGVKDMMKYYIFDGDFVYERKSISSMRVSDYYTLESIDAKDAYYVYDSNMFGPMGRELVPFKSKKEAETFMSDHSGKSILRFGDISDSLIMGLDG</sequence>
<dbReference type="AlphaFoldDB" id="A0A1W1CC86"/>
<organism evidence="1">
    <name type="scientific">hydrothermal vent metagenome</name>
    <dbReference type="NCBI Taxonomy" id="652676"/>
    <lineage>
        <taxon>unclassified sequences</taxon>
        <taxon>metagenomes</taxon>
        <taxon>ecological metagenomes</taxon>
    </lineage>
</organism>
<dbReference type="Gene3D" id="3.30.70.2050">
    <property type="match status" value="1"/>
</dbReference>
<dbReference type="PANTHER" id="PTHR41247:SF1">
    <property type="entry name" value="HTH-TYPE TRANSCRIPTIONAL REPRESSOR YCNK"/>
    <property type="match status" value="1"/>
</dbReference>
<evidence type="ECO:0000313" key="1">
    <source>
        <dbReference type="EMBL" id="SFV63384.1"/>
    </source>
</evidence>
<dbReference type="SUPFAM" id="SSF160387">
    <property type="entry name" value="NosL/MerB-like"/>
    <property type="match status" value="1"/>
</dbReference>
<name>A0A1W1CC86_9ZZZZ</name>
<protein>
    <submittedName>
        <fullName evidence="1">NosL-related protein</fullName>
    </submittedName>
</protein>
<reference evidence="1" key="1">
    <citation type="submission" date="2016-10" db="EMBL/GenBank/DDBJ databases">
        <authorList>
            <person name="de Groot N.N."/>
        </authorList>
    </citation>
    <scope>NUCLEOTIDE SEQUENCE</scope>
</reference>
<dbReference type="InterPro" id="IPR008719">
    <property type="entry name" value="N2O_reductase_NosL"/>
</dbReference>
<dbReference type="PANTHER" id="PTHR41247">
    <property type="entry name" value="HTH-TYPE TRANSCRIPTIONAL REPRESSOR YCNK"/>
    <property type="match status" value="1"/>
</dbReference>
<proteinExistence type="predicted"/>
<dbReference type="Pfam" id="PF05573">
    <property type="entry name" value="NosL"/>
    <property type="match status" value="1"/>
</dbReference>